<accession>A0A507CVB7</accession>
<comment type="caution">
    <text evidence="2">The sequence shown here is derived from an EMBL/GenBank/DDBJ whole genome shotgun (WGS) entry which is preliminary data.</text>
</comment>
<protein>
    <submittedName>
        <fullName evidence="2">Uncharacterized protein</fullName>
    </submittedName>
</protein>
<feature type="compositionally biased region" description="Low complexity" evidence="1">
    <location>
        <begin position="93"/>
        <end position="115"/>
    </location>
</feature>
<dbReference type="EMBL" id="QEAM01000239">
    <property type="protein sequence ID" value="TPX43119.1"/>
    <property type="molecule type" value="Genomic_DNA"/>
</dbReference>
<gene>
    <name evidence="2" type="ORF">SeLEV6574_g05234</name>
</gene>
<dbReference type="AlphaFoldDB" id="A0A507CVB7"/>
<dbReference type="Proteomes" id="UP000320475">
    <property type="component" value="Unassembled WGS sequence"/>
</dbReference>
<feature type="compositionally biased region" description="Polar residues" evidence="1">
    <location>
        <begin position="69"/>
        <end position="87"/>
    </location>
</feature>
<organism evidence="2 3">
    <name type="scientific">Synchytrium endobioticum</name>
    <dbReference type="NCBI Taxonomy" id="286115"/>
    <lineage>
        <taxon>Eukaryota</taxon>
        <taxon>Fungi</taxon>
        <taxon>Fungi incertae sedis</taxon>
        <taxon>Chytridiomycota</taxon>
        <taxon>Chytridiomycota incertae sedis</taxon>
        <taxon>Chytridiomycetes</taxon>
        <taxon>Synchytriales</taxon>
        <taxon>Synchytriaceae</taxon>
        <taxon>Synchytrium</taxon>
    </lineage>
</organism>
<name>A0A507CVB7_9FUNG</name>
<sequence length="362" mass="38971">ANGRKLQNKGATNMREKALHAVAGLKSISSSHKDPTDSSNETTNRRVQHVAVSASTPTAQLKPLGQVGTPATNTPHDASEHTSTSDSLPRRNASFSAPSCAPPSMTRSPSTPTGPLALLQLPLRSVLSRSGSHGGSSSSHSRSSVTFKECCALMQYDVSEIVAHVHTRRALAGSRSCRDESAASRTMVLHYTMSFFSDARTQARADPHEVAVCRHNVEGVFRSGSASTGPPTLPVVWTIDAWKSQQLLTASRIAADEALPARYRFELPVDSALFLDAVDLAMEPTSPISRILVTQRRASKANTAANLGSCSLATWDGLLQFRWGDVGREWRDDVVGLEVQVSRYATLGWDSQDLGNEMVPLQ</sequence>
<evidence type="ECO:0000313" key="2">
    <source>
        <dbReference type="EMBL" id="TPX43119.1"/>
    </source>
</evidence>
<reference evidence="2 3" key="1">
    <citation type="journal article" date="2019" name="Sci. Rep.">
        <title>Comparative genomics of chytrid fungi reveal insights into the obligate biotrophic and pathogenic lifestyle of Synchytrium endobioticum.</title>
        <authorList>
            <person name="van de Vossenberg B.T.L.H."/>
            <person name="Warris S."/>
            <person name="Nguyen H.D.T."/>
            <person name="van Gent-Pelzer M.P.E."/>
            <person name="Joly D.L."/>
            <person name="van de Geest H.C."/>
            <person name="Bonants P.J.M."/>
            <person name="Smith D.S."/>
            <person name="Levesque C.A."/>
            <person name="van der Lee T.A.J."/>
        </authorList>
    </citation>
    <scope>NUCLEOTIDE SEQUENCE [LARGE SCALE GENOMIC DNA]</scope>
    <source>
        <strain evidence="2 3">LEV6574</strain>
    </source>
</reference>
<evidence type="ECO:0000256" key="1">
    <source>
        <dbReference type="SAM" id="MobiDB-lite"/>
    </source>
</evidence>
<feature type="non-terminal residue" evidence="2">
    <location>
        <position position="1"/>
    </location>
</feature>
<feature type="region of interest" description="Disordered" evidence="1">
    <location>
        <begin position="1"/>
        <end position="116"/>
    </location>
</feature>
<proteinExistence type="predicted"/>
<evidence type="ECO:0000313" key="3">
    <source>
        <dbReference type="Proteomes" id="UP000320475"/>
    </source>
</evidence>